<dbReference type="InterPro" id="IPR052709">
    <property type="entry name" value="Transposase-MT_Hybrid"/>
</dbReference>
<dbReference type="GO" id="GO:0006303">
    <property type="term" value="P:double-strand break repair via nonhomologous end joining"/>
    <property type="evidence" value="ECO:0007669"/>
    <property type="project" value="TreeGrafter"/>
</dbReference>
<reference evidence="2" key="1">
    <citation type="submission" date="2014-09" db="EMBL/GenBank/DDBJ databases">
        <authorList>
            <person name="Martin A.A."/>
        </authorList>
    </citation>
    <scope>NUCLEOTIDE SEQUENCE</scope>
    <source>
        <strain evidence="2">ED321</strain>
    </source>
</reference>
<dbReference type="PANTHER" id="PTHR46060">
    <property type="entry name" value="MARINER MOS1 TRANSPOSASE-LIKE PROTEIN"/>
    <property type="match status" value="1"/>
</dbReference>
<dbReference type="GeneID" id="36384746"/>
<dbReference type="WormBase" id="SRAE_X000167800">
    <property type="protein sequence ID" value="SRP00043"/>
    <property type="gene ID" value="WBGene00267252"/>
</dbReference>
<dbReference type="GO" id="GO:0000729">
    <property type="term" value="P:DNA double-strand break processing"/>
    <property type="evidence" value="ECO:0007669"/>
    <property type="project" value="TreeGrafter"/>
</dbReference>
<evidence type="ECO:0000313" key="4">
    <source>
        <dbReference type="WormBase" id="SRAE_X000167800"/>
    </source>
</evidence>
<dbReference type="WBParaSite" id="SRAE_X000167800.1">
    <property type="protein sequence ID" value="SRAE_X000167800.1"/>
    <property type="gene ID" value="WBGene00267252"/>
</dbReference>
<organism evidence="1">
    <name type="scientific">Strongyloides ratti</name>
    <name type="common">Parasitic roundworm</name>
    <dbReference type="NCBI Taxonomy" id="34506"/>
    <lineage>
        <taxon>Eukaryota</taxon>
        <taxon>Metazoa</taxon>
        <taxon>Ecdysozoa</taxon>
        <taxon>Nematoda</taxon>
        <taxon>Chromadorea</taxon>
        <taxon>Rhabditida</taxon>
        <taxon>Tylenchina</taxon>
        <taxon>Panagrolaimomorpha</taxon>
        <taxon>Strongyloidoidea</taxon>
        <taxon>Strongyloididae</taxon>
        <taxon>Strongyloides</taxon>
    </lineage>
</organism>
<dbReference type="GO" id="GO:0003697">
    <property type="term" value="F:single-stranded DNA binding"/>
    <property type="evidence" value="ECO:0007669"/>
    <property type="project" value="TreeGrafter"/>
</dbReference>
<protein>
    <submittedName>
        <fullName evidence="3">Histone-lysine N-methyltransferase SETMAR</fullName>
    </submittedName>
</protein>
<dbReference type="AlphaFoldDB" id="A0A090KVN6"/>
<gene>
    <name evidence="1 3 4" type="ORF">SRAE_X000167800</name>
</gene>
<evidence type="ECO:0000313" key="3">
    <source>
        <dbReference type="WBParaSite" id="SRAE_X000167800.1"/>
    </source>
</evidence>
<name>A0A090KVN6_STRRB</name>
<dbReference type="Gene3D" id="3.30.420.10">
    <property type="entry name" value="Ribonuclease H-like superfamily/Ribonuclease H"/>
    <property type="match status" value="1"/>
</dbReference>
<dbReference type="GO" id="GO:0000014">
    <property type="term" value="F:single-stranded DNA endodeoxyribonuclease activity"/>
    <property type="evidence" value="ECO:0007669"/>
    <property type="project" value="TreeGrafter"/>
</dbReference>
<dbReference type="GO" id="GO:0042800">
    <property type="term" value="F:histone H3K4 methyltransferase activity"/>
    <property type="evidence" value="ECO:0007669"/>
    <property type="project" value="TreeGrafter"/>
</dbReference>
<keyword evidence="2" id="KW-1185">Reference proteome</keyword>
<dbReference type="GO" id="GO:0005634">
    <property type="term" value="C:nucleus"/>
    <property type="evidence" value="ECO:0007669"/>
    <property type="project" value="TreeGrafter"/>
</dbReference>
<proteinExistence type="predicted"/>
<dbReference type="GO" id="GO:0044774">
    <property type="term" value="P:mitotic DNA integrity checkpoint signaling"/>
    <property type="evidence" value="ECO:0007669"/>
    <property type="project" value="TreeGrafter"/>
</dbReference>
<dbReference type="Proteomes" id="UP000035682">
    <property type="component" value="Unplaced"/>
</dbReference>
<dbReference type="RefSeq" id="XP_024499146.1">
    <property type="nucleotide sequence ID" value="XM_024651673.1"/>
</dbReference>
<evidence type="ECO:0000313" key="1">
    <source>
        <dbReference type="EMBL" id="CEF59935.1"/>
    </source>
</evidence>
<dbReference type="GO" id="GO:0031297">
    <property type="term" value="P:replication fork processing"/>
    <property type="evidence" value="ECO:0007669"/>
    <property type="project" value="TreeGrafter"/>
</dbReference>
<dbReference type="EMBL" id="LN609396">
    <property type="protein sequence ID" value="CEF59935.1"/>
    <property type="molecule type" value="Genomic_DNA"/>
</dbReference>
<dbReference type="GO" id="GO:0015074">
    <property type="term" value="P:DNA integration"/>
    <property type="evidence" value="ECO:0007669"/>
    <property type="project" value="TreeGrafter"/>
</dbReference>
<dbReference type="InterPro" id="IPR036397">
    <property type="entry name" value="RNaseH_sf"/>
</dbReference>
<dbReference type="OMA" id="HNNAWPH"/>
<dbReference type="OrthoDB" id="5847583at2759"/>
<dbReference type="GO" id="GO:0035861">
    <property type="term" value="C:site of double-strand break"/>
    <property type="evidence" value="ECO:0007669"/>
    <property type="project" value="TreeGrafter"/>
</dbReference>
<dbReference type="PANTHER" id="PTHR46060:SF2">
    <property type="entry name" value="HISTONE-LYSINE N-METHYLTRANSFERASE SETMAR"/>
    <property type="match status" value="1"/>
</dbReference>
<reference evidence="3" key="3">
    <citation type="submission" date="2020-12" db="UniProtKB">
        <authorList>
            <consortium name="WormBaseParasite"/>
        </authorList>
    </citation>
    <scope>IDENTIFICATION</scope>
</reference>
<evidence type="ECO:0000313" key="2">
    <source>
        <dbReference type="Proteomes" id="UP000035682"/>
    </source>
</evidence>
<dbReference type="GO" id="GO:0003690">
    <property type="term" value="F:double-stranded DNA binding"/>
    <property type="evidence" value="ECO:0007669"/>
    <property type="project" value="TreeGrafter"/>
</dbReference>
<accession>A0A090KVN6</accession>
<dbReference type="GO" id="GO:0046975">
    <property type="term" value="F:histone H3K36 methyltransferase activity"/>
    <property type="evidence" value="ECO:0007669"/>
    <property type="project" value="TreeGrafter"/>
</dbReference>
<dbReference type="GO" id="GO:0044547">
    <property type="term" value="F:DNA topoisomerase binding"/>
    <property type="evidence" value="ECO:0007669"/>
    <property type="project" value="TreeGrafter"/>
</dbReference>
<dbReference type="GO" id="GO:0000793">
    <property type="term" value="C:condensed chromosome"/>
    <property type="evidence" value="ECO:0007669"/>
    <property type="project" value="TreeGrafter"/>
</dbReference>
<sequence length="137" mass="15807">MKPGESINSEVYGKLLDKVHQKVSQKGLSLVNKKGPILLHDNARPHVSRITLQKLNELKFETLPHPPYSPNLSPTDFYFFKQLDQFLKKKVFKNEEAIKSAFEDFIGSRDDSFYSNGKSKLPLRWKNCIDSNGSYFK</sequence>
<reference evidence="1" key="2">
    <citation type="submission" date="2014-09" db="EMBL/GenBank/DDBJ databases">
        <authorList>
            <person name="Aslett A.Martin."/>
        </authorList>
    </citation>
    <scope>NUCLEOTIDE SEQUENCE</scope>
    <source>
        <strain evidence="1">ED321 Heterogonic</strain>
    </source>
</reference>
<dbReference type="CTD" id="36384746"/>